<feature type="binding site" evidence="4">
    <location>
        <position position="66"/>
    </location>
    <ligand>
        <name>S-adenosyl-L-methionine</name>
        <dbReference type="ChEBI" id="CHEBI:59789"/>
    </ligand>
</feature>
<dbReference type="GO" id="GO:0030488">
    <property type="term" value="P:tRNA methylation"/>
    <property type="evidence" value="ECO:0007669"/>
    <property type="project" value="UniProtKB-UniRule"/>
</dbReference>
<keyword evidence="2 4" id="KW-0808">Transferase</keyword>
<reference evidence="5 6" key="1">
    <citation type="submission" date="2018-05" db="EMBL/GenBank/DDBJ databases">
        <title>Genomic Encyclopedia of Type Strains, Phase IV (KMG-IV): sequencing the most valuable type-strain genomes for metagenomic binning, comparative biology and taxonomic classification.</title>
        <authorList>
            <person name="Goeker M."/>
        </authorList>
    </citation>
    <scope>NUCLEOTIDE SEQUENCE [LARGE SCALE GENOMIC DNA]</scope>
    <source>
        <strain evidence="5 6">DSM 22440</strain>
    </source>
</reference>
<organism evidence="5 6">
    <name type="scientific">Streptohalobacillus salinus</name>
    <dbReference type="NCBI Taxonomy" id="621096"/>
    <lineage>
        <taxon>Bacteria</taxon>
        <taxon>Bacillati</taxon>
        <taxon>Bacillota</taxon>
        <taxon>Bacilli</taxon>
        <taxon>Bacillales</taxon>
        <taxon>Bacillaceae</taxon>
        <taxon>Streptohalobacillus</taxon>
    </lineage>
</organism>
<feature type="binding site" evidence="4">
    <location>
        <position position="83"/>
    </location>
    <ligand>
        <name>S-adenosyl-L-methionine</name>
        <dbReference type="ChEBI" id="CHEBI:59789"/>
    </ligand>
</feature>
<comment type="similarity">
    <text evidence="4">Belongs to the class I-like SAM-binding methyltransferase superfamily. Cation-dependent O-methyltransferase family.</text>
</comment>
<dbReference type="GO" id="GO:0008757">
    <property type="term" value="F:S-adenosylmethionine-dependent methyltransferase activity"/>
    <property type="evidence" value="ECO:0007669"/>
    <property type="project" value="TreeGrafter"/>
</dbReference>
<dbReference type="GO" id="GO:0016300">
    <property type="term" value="F:tRNA (uridine) methyltransferase activity"/>
    <property type="evidence" value="ECO:0007669"/>
    <property type="project" value="UniProtKB-UniRule"/>
</dbReference>
<keyword evidence="6" id="KW-1185">Reference proteome</keyword>
<sequence length="215" mass="24433">MDALINQYILNLVGQQSDHVFASMEKEAQETCVPIMERDGIEFLKQLIRLHQPARILEIGTAIGYSALQMADANKRAEIVTIERDEERFQRAVDYVGQFDVDQQIDLLFGDAFEHQELLINKGPYDMIFIDAAKGQYQRFFETFAVALGEKGVIITDNVLFKGYVVDDGAASKRLKKLSEKIDRYNQWLMHLEQYHTVIVPVGDGVAITCKTKGV</sequence>
<evidence type="ECO:0000256" key="4">
    <source>
        <dbReference type="HAMAP-Rule" id="MF_02217"/>
    </source>
</evidence>
<dbReference type="GO" id="GO:0008171">
    <property type="term" value="F:O-methyltransferase activity"/>
    <property type="evidence" value="ECO:0007669"/>
    <property type="project" value="InterPro"/>
</dbReference>
<comment type="subunit">
    <text evidence="4">Homodimer.</text>
</comment>
<name>A0A2V3WEL8_9BACI</name>
<proteinExistence type="inferred from homology"/>
<feature type="binding site" evidence="4">
    <location>
        <position position="36"/>
    </location>
    <ligand>
        <name>S-adenosyl-L-methionine</name>
        <dbReference type="ChEBI" id="CHEBI:59789"/>
    </ligand>
</feature>
<dbReference type="HAMAP" id="MF_02217">
    <property type="entry name" value="TrmR_methyltr"/>
    <property type="match status" value="1"/>
</dbReference>
<dbReference type="SUPFAM" id="SSF53335">
    <property type="entry name" value="S-adenosyl-L-methionine-dependent methyltransferases"/>
    <property type="match status" value="1"/>
</dbReference>
<feature type="binding site" evidence="4">
    <location>
        <position position="158"/>
    </location>
    <ligand>
        <name>Mg(2+)</name>
        <dbReference type="ChEBI" id="CHEBI:18420"/>
    </ligand>
</feature>
<comment type="function">
    <text evidence="4">Catalyzes the methylation of 5-hydroxyuridine (ho5U) to form 5-methoxyuridine (mo5U) at position 34 in tRNAs.</text>
</comment>
<feature type="binding site" evidence="4">
    <location>
        <position position="157"/>
    </location>
    <ligand>
        <name>Mg(2+)</name>
        <dbReference type="ChEBI" id="CHEBI:18420"/>
    </ligand>
</feature>
<dbReference type="InterPro" id="IPR002935">
    <property type="entry name" value="SAM_O-MeTrfase"/>
</dbReference>
<dbReference type="PROSITE" id="PS51682">
    <property type="entry name" value="SAM_OMT_I"/>
    <property type="match status" value="1"/>
</dbReference>
<dbReference type="PANTHER" id="PTHR10509:SF14">
    <property type="entry name" value="CAFFEOYL-COA O-METHYLTRANSFERASE 3-RELATED"/>
    <property type="match status" value="1"/>
</dbReference>
<keyword evidence="4" id="KW-0819">tRNA processing</keyword>
<comment type="catalytic activity">
    <reaction evidence="4">
        <text>5-hydroxyuridine(34) in tRNA + S-adenosyl-L-methionine = 5-methoxyuridine(34) in tRNA + S-adenosyl-L-homocysteine + H(+)</text>
        <dbReference type="Rhea" id="RHEA:60524"/>
        <dbReference type="Rhea" id="RHEA-COMP:13381"/>
        <dbReference type="Rhea" id="RHEA-COMP:15591"/>
        <dbReference type="ChEBI" id="CHEBI:15378"/>
        <dbReference type="ChEBI" id="CHEBI:57856"/>
        <dbReference type="ChEBI" id="CHEBI:59789"/>
        <dbReference type="ChEBI" id="CHEBI:136877"/>
        <dbReference type="ChEBI" id="CHEBI:143860"/>
    </reaction>
</comment>
<dbReference type="Pfam" id="PF01596">
    <property type="entry name" value="Methyltransf_3"/>
    <property type="match status" value="1"/>
</dbReference>
<dbReference type="AlphaFoldDB" id="A0A2V3WEL8"/>
<comment type="caution">
    <text evidence="5">The sequence shown here is derived from an EMBL/GenBank/DDBJ whole genome shotgun (WGS) entry which is preliminary data.</text>
</comment>
<keyword evidence="1 4" id="KW-0489">Methyltransferase</keyword>
<gene>
    <name evidence="4" type="primary">trmR</name>
    <name evidence="5" type="ORF">DES38_10417</name>
</gene>
<dbReference type="EMBL" id="QJJR01000004">
    <property type="protein sequence ID" value="PXW91591.1"/>
    <property type="molecule type" value="Genomic_DNA"/>
</dbReference>
<dbReference type="OrthoDB" id="9799672at2"/>
<feature type="binding site" evidence="4">
    <location>
        <position position="131"/>
    </location>
    <ligand>
        <name>S-adenosyl-L-methionine</name>
        <dbReference type="ChEBI" id="CHEBI:59789"/>
    </ligand>
</feature>
<feature type="binding site" evidence="4">
    <location>
        <position position="131"/>
    </location>
    <ligand>
        <name>Mg(2+)</name>
        <dbReference type="ChEBI" id="CHEBI:18420"/>
    </ligand>
</feature>
<dbReference type="PANTHER" id="PTHR10509">
    <property type="entry name" value="O-METHYLTRANSFERASE-RELATED"/>
    <property type="match status" value="1"/>
</dbReference>
<evidence type="ECO:0000313" key="6">
    <source>
        <dbReference type="Proteomes" id="UP000247922"/>
    </source>
</evidence>
<dbReference type="EC" id="2.1.1.-" evidence="4"/>
<evidence type="ECO:0000256" key="3">
    <source>
        <dbReference type="ARBA" id="ARBA00022691"/>
    </source>
</evidence>
<dbReference type="InterPro" id="IPR050362">
    <property type="entry name" value="Cation-dep_OMT"/>
</dbReference>
<dbReference type="InterPro" id="IPR029063">
    <property type="entry name" value="SAM-dependent_MTases_sf"/>
</dbReference>
<dbReference type="Proteomes" id="UP000247922">
    <property type="component" value="Unassembled WGS sequence"/>
</dbReference>
<dbReference type="GO" id="GO:0000287">
    <property type="term" value="F:magnesium ion binding"/>
    <property type="evidence" value="ECO:0007669"/>
    <property type="project" value="UniProtKB-UniRule"/>
</dbReference>
<keyword evidence="3 4" id="KW-0949">S-adenosyl-L-methionine</keyword>
<keyword evidence="4" id="KW-0479">Metal-binding</keyword>
<feature type="binding site" evidence="4">
    <location>
        <begin position="111"/>
        <end position="112"/>
    </location>
    <ligand>
        <name>S-adenosyl-L-methionine</name>
        <dbReference type="ChEBI" id="CHEBI:59789"/>
    </ligand>
</feature>
<evidence type="ECO:0000256" key="2">
    <source>
        <dbReference type="ARBA" id="ARBA00022679"/>
    </source>
</evidence>
<dbReference type="InterPro" id="IPR043675">
    <property type="entry name" value="TrmR_methyltr"/>
</dbReference>
<dbReference type="RefSeq" id="WP_110250895.1">
    <property type="nucleotide sequence ID" value="NZ_QJJR01000004.1"/>
</dbReference>
<evidence type="ECO:0000256" key="1">
    <source>
        <dbReference type="ARBA" id="ARBA00022603"/>
    </source>
</evidence>
<keyword evidence="4" id="KW-0460">Magnesium</keyword>
<accession>A0A2V3WEL8</accession>
<evidence type="ECO:0000313" key="5">
    <source>
        <dbReference type="EMBL" id="PXW91591.1"/>
    </source>
</evidence>
<dbReference type="Gene3D" id="3.40.50.150">
    <property type="entry name" value="Vaccinia Virus protein VP39"/>
    <property type="match status" value="1"/>
</dbReference>
<dbReference type="CDD" id="cd02440">
    <property type="entry name" value="AdoMet_MTases"/>
    <property type="match status" value="1"/>
</dbReference>
<protein>
    <recommendedName>
        <fullName evidence="4">tRNA 5-hydroxyuridine methyltransferase</fullName>
        <ecNumber evidence="4">2.1.1.-</ecNumber>
    </recommendedName>
    <alternativeName>
        <fullName evidence="4">ho5U methyltransferase</fullName>
    </alternativeName>
</protein>